<protein>
    <submittedName>
        <fullName evidence="1">Uncharacterized protein</fullName>
    </submittedName>
</protein>
<proteinExistence type="predicted"/>
<dbReference type="AlphaFoldDB" id="A0A9P8UK75"/>
<feature type="non-terminal residue" evidence="1">
    <location>
        <position position="75"/>
    </location>
</feature>
<accession>A0A9P8UK75</accession>
<dbReference type="EMBL" id="JAGPXC010000005">
    <property type="protein sequence ID" value="KAH6653518.1"/>
    <property type="molecule type" value="Genomic_DNA"/>
</dbReference>
<dbReference type="RefSeq" id="XP_045957795.1">
    <property type="nucleotide sequence ID" value="XM_046103140.1"/>
</dbReference>
<evidence type="ECO:0000313" key="1">
    <source>
        <dbReference type="EMBL" id="KAH6653518.1"/>
    </source>
</evidence>
<organism evidence="1 2">
    <name type="scientific">Truncatella angustata</name>
    <dbReference type="NCBI Taxonomy" id="152316"/>
    <lineage>
        <taxon>Eukaryota</taxon>
        <taxon>Fungi</taxon>
        <taxon>Dikarya</taxon>
        <taxon>Ascomycota</taxon>
        <taxon>Pezizomycotina</taxon>
        <taxon>Sordariomycetes</taxon>
        <taxon>Xylariomycetidae</taxon>
        <taxon>Amphisphaeriales</taxon>
        <taxon>Sporocadaceae</taxon>
        <taxon>Truncatella</taxon>
    </lineage>
</organism>
<dbReference type="Proteomes" id="UP000758603">
    <property type="component" value="Unassembled WGS sequence"/>
</dbReference>
<dbReference type="GeneID" id="70132032"/>
<sequence length="75" mass="8233">MYSIDSIHLPRPQSCLRNKPPLSLFLFLFAYVLSTCNCACSLSGTKFVFKLDLAKGGANTHAGRVLARKPTAFRA</sequence>
<reference evidence="1" key="1">
    <citation type="journal article" date="2021" name="Nat. Commun.">
        <title>Genetic determinants of endophytism in the Arabidopsis root mycobiome.</title>
        <authorList>
            <person name="Mesny F."/>
            <person name="Miyauchi S."/>
            <person name="Thiergart T."/>
            <person name="Pickel B."/>
            <person name="Atanasova L."/>
            <person name="Karlsson M."/>
            <person name="Huettel B."/>
            <person name="Barry K.W."/>
            <person name="Haridas S."/>
            <person name="Chen C."/>
            <person name="Bauer D."/>
            <person name="Andreopoulos W."/>
            <person name="Pangilinan J."/>
            <person name="LaButti K."/>
            <person name="Riley R."/>
            <person name="Lipzen A."/>
            <person name="Clum A."/>
            <person name="Drula E."/>
            <person name="Henrissat B."/>
            <person name="Kohler A."/>
            <person name="Grigoriev I.V."/>
            <person name="Martin F.M."/>
            <person name="Hacquard S."/>
        </authorList>
    </citation>
    <scope>NUCLEOTIDE SEQUENCE</scope>
    <source>
        <strain evidence="1">MPI-SDFR-AT-0073</strain>
    </source>
</reference>
<name>A0A9P8UK75_9PEZI</name>
<evidence type="ECO:0000313" key="2">
    <source>
        <dbReference type="Proteomes" id="UP000758603"/>
    </source>
</evidence>
<gene>
    <name evidence="1" type="ORF">BKA67DRAFT_570080</name>
</gene>
<comment type="caution">
    <text evidence="1">The sequence shown here is derived from an EMBL/GenBank/DDBJ whole genome shotgun (WGS) entry which is preliminary data.</text>
</comment>
<keyword evidence="2" id="KW-1185">Reference proteome</keyword>